<dbReference type="EMBL" id="CP003538">
    <property type="protein sequence ID" value="AGH98468.1"/>
    <property type="molecule type" value="Genomic_DNA"/>
</dbReference>
<dbReference type="HOGENOM" id="CLU_3045284_0_0_5"/>
<evidence type="ECO:0000313" key="2">
    <source>
        <dbReference type="EMBL" id="AGH98468.1"/>
    </source>
</evidence>
<gene>
    <name evidence="2" type="ORF">A11S_1665</name>
</gene>
<evidence type="ECO:0000313" key="3">
    <source>
        <dbReference type="Proteomes" id="UP000011932"/>
    </source>
</evidence>
<dbReference type="AlphaFoldDB" id="M4VH11"/>
<evidence type="ECO:0000259" key="1">
    <source>
        <dbReference type="Pfam" id="PF13441"/>
    </source>
</evidence>
<dbReference type="KEGG" id="man:A11S_1665"/>
<proteinExistence type="predicted"/>
<accession>M4VH11</accession>
<dbReference type="Proteomes" id="UP000011932">
    <property type="component" value="Chromosome"/>
</dbReference>
<dbReference type="STRING" id="349215.A11S_1665"/>
<protein>
    <recommendedName>
        <fullName evidence="1">YMGG-like Gly-zipper domain-containing protein</fullName>
    </recommendedName>
</protein>
<reference evidence="2 3" key="1">
    <citation type="journal article" date="2013" name="ISME J.">
        <title>By their genes ye shall know them: genomic signatures of predatory bacteria.</title>
        <authorList>
            <person name="Pasternak Z."/>
            <person name="Pietrokovski S."/>
            <person name="Rotem O."/>
            <person name="Gophna U."/>
            <person name="Lurie-Weinberger M.N."/>
            <person name="Jurkevitch E."/>
        </authorList>
    </citation>
    <scope>NUCLEOTIDE SEQUENCE [LARGE SCALE GENOMIC DNA]</scope>
    <source>
        <strain evidence="2">EPB</strain>
    </source>
</reference>
<name>M4VH11_9BACT</name>
<feature type="domain" description="YMGG-like Gly-zipper" evidence="1">
    <location>
        <begin position="3"/>
        <end position="40"/>
    </location>
</feature>
<dbReference type="InterPro" id="IPR027367">
    <property type="entry name" value="Gly-zipper_YMGG"/>
</dbReference>
<organism evidence="2 3">
    <name type="scientific">Micavibrio aeruginosavorus EPB</name>
    <dbReference type="NCBI Taxonomy" id="349215"/>
    <lineage>
        <taxon>Bacteria</taxon>
        <taxon>Pseudomonadati</taxon>
        <taxon>Bdellovibrionota</taxon>
        <taxon>Bdellovibrionia</taxon>
        <taxon>Bdellovibrionales</taxon>
        <taxon>Pseudobdellovibrionaceae</taxon>
        <taxon>Micavibrio</taxon>
    </lineage>
</organism>
<dbReference type="Pfam" id="PF13441">
    <property type="entry name" value="Gly-zipper_YMGG"/>
    <property type="match status" value="1"/>
</dbReference>
<sequence length="54" mass="4959">MSGGAIGAGVGAVGSSLTGGSPYTGAIIGGAVGAAAGGLTDEDDVNLGKPIWRK</sequence>